<name>A0A1P8WH14_9PLAN</name>
<evidence type="ECO:0000313" key="2">
    <source>
        <dbReference type="Proteomes" id="UP000187735"/>
    </source>
</evidence>
<dbReference type="EMBL" id="CP017641">
    <property type="protein sequence ID" value="APZ93342.1"/>
    <property type="molecule type" value="Genomic_DNA"/>
</dbReference>
<keyword evidence="2" id="KW-1185">Reference proteome</keyword>
<organism evidence="1 2">
    <name type="scientific">Fuerstiella marisgermanici</name>
    <dbReference type="NCBI Taxonomy" id="1891926"/>
    <lineage>
        <taxon>Bacteria</taxon>
        <taxon>Pseudomonadati</taxon>
        <taxon>Planctomycetota</taxon>
        <taxon>Planctomycetia</taxon>
        <taxon>Planctomycetales</taxon>
        <taxon>Planctomycetaceae</taxon>
        <taxon>Fuerstiella</taxon>
    </lineage>
</organism>
<dbReference type="OrthoDB" id="269964at2"/>
<evidence type="ECO:0000313" key="1">
    <source>
        <dbReference type="EMBL" id="APZ93342.1"/>
    </source>
</evidence>
<dbReference type="KEGG" id="fmr:Fuma_02959"/>
<sequence length="131" mass="14328">MCQVKANTNFHGHELSDIAVINPGGWFGKTWLIEIGGSYSSFYLVVEAGSMSDAIDELADDEKHSHHIVVEEENLGDYDSESCHYGPSGQVLDLDHIMIYGQEGSATPFPCKYTGGCIDGVCPTEFECECE</sequence>
<proteinExistence type="predicted"/>
<dbReference type="RefSeq" id="WP_077024814.1">
    <property type="nucleotide sequence ID" value="NZ_CP017641.1"/>
</dbReference>
<dbReference type="Proteomes" id="UP000187735">
    <property type="component" value="Chromosome"/>
</dbReference>
<gene>
    <name evidence="1" type="ORF">Fuma_02959</name>
</gene>
<reference evidence="1 2" key="1">
    <citation type="journal article" date="2016" name="Front. Microbiol.">
        <title>Fuerstia marisgermanicae gen. nov., sp. nov., an Unusual Member of the Phylum Planctomycetes from the German Wadden Sea.</title>
        <authorList>
            <person name="Kohn T."/>
            <person name="Heuer A."/>
            <person name="Jogler M."/>
            <person name="Vollmers J."/>
            <person name="Boedeker C."/>
            <person name="Bunk B."/>
            <person name="Rast P."/>
            <person name="Borchert D."/>
            <person name="Glockner I."/>
            <person name="Freese H.M."/>
            <person name="Klenk H.P."/>
            <person name="Overmann J."/>
            <person name="Kaster A.K."/>
            <person name="Rohde M."/>
            <person name="Wiegand S."/>
            <person name="Jogler C."/>
        </authorList>
    </citation>
    <scope>NUCLEOTIDE SEQUENCE [LARGE SCALE GENOMIC DNA]</scope>
    <source>
        <strain evidence="1 2">NH11</strain>
    </source>
</reference>
<protein>
    <submittedName>
        <fullName evidence="1">Uncharacterized protein</fullName>
    </submittedName>
</protein>
<accession>A0A1P8WH14</accession>
<dbReference type="AlphaFoldDB" id="A0A1P8WH14"/>